<evidence type="ECO:0000256" key="4">
    <source>
        <dbReference type="ARBA" id="ARBA00022806"/>
    </source>
</evidence>
<reference evidence="12" key="1">
    <citation type="submission" date="2017-04" db="EMBL/GenBank/DDBJ databases">
        <authorList>
            <person name="Varghese N."/>
            <person name="Submissions S."/>
        </authorList>
    </citation>
    <scope>NUCLEOTIDE SEQUENCE [LARGE SCALE GENOMIC DNA]</scope>
    <source>
        <strain evidence="12">DSM 22618</strain>
    </source>
</reference>
<dbReference type="CDD" id="cd18808">
    <property type="entry name" value="SF1_C_Upf1"/>
    <property type="match status" value="1"/>
</dbReference>
<dbReference type="GO" id="GO:0043139">
    <property type="term" value="F:5'-3' DNA helicase activity"/>
    <property type="evidence" value="ECO:0007669"/>
    <property type="project" value="TreeGrafter"/>
</dbReference>
<evidence type="ECO:0000313" key="12">
    <source>
        <dbReference type="Proteomes" id="UP000192920"/>
    </source>
</evidence>
<feature type="compositionally biased region" description="Pro residues" evidence="7">
    <location>
        <begin position="294"/>
        <end position="303"/>
    </location>
</feature>
<keyword evidence="2" id="KW-0547">Nucleotide-binding</keyword>
<dbReference type="PANTHER" id="PTHR43788">
    <property type="entry name" value="DNA2/NAM7 HELICASE FAMILY MEMBER"/>
    <property type="match status" value="1"/>
</dbReference>
<gene>
    <name evidence="11" type="ORF">SAMN02745746_01394</name>
</gene>
<name>A0A1Y6BN15_9NEIS</name>
<dbReference type="Pfam" id="PF13087">
    <property type="entry name" value="AAA_12"/>
    <property type="match status" value="1"/>
</dbReference>
<dbReference type="Gene3D" id="3.40.50.300">
    <property type="entry name" value="P-loop containing nucleotide triphosphate hydrolases"/>
    <property type="match status" value="3"/>
</dbReference>
<dbReference type="STRING" id="1123014.SAMN02745746_01394"/>
<dbReference type="InterPro" id="IPR041677">
    <property type="entry name" value="DNA2/NAM7_AAA_11"/>
</dbReference>
<dbReference type="InterPro" id="IPR047187">
    <property type="entry name" value="SF1_C_Upf1"/>
</dbReference>
<dbReference type="InterPro" id="IPR049468">
    <property type="entry name" value="Restrct_endonuc-II-like_dom"/>
</dbReference>
<evidence type="ECO:0000256" key="5">
    <source>
        <dbReference type="ARBA" id="ARBA00022840"/>
    </source>
</evidence>
<evidence type="ECO:0000313" key="11">
    <source>
        <dbReference type="EMBL" id="SMF11298.1"/>
    </source>
</evidence>
<feature type="domain" description="DNA2/NAM7 helicase helicase" evidence="8">
    <location>
        <begin position="391"/>
        <end position="483"/>
    </location>
</feature>
<accession>A0A1Y6BN15</accession>
<dbReference type="EMBL" id="FXAG01000005">
    <property type="protein sequence ID" value="SMF11298.1"/>
    <property type="molecule type" value="Genomic_DNA"/>
</dbReference>
<comment type="similarity">
    <text evidence="1">Belongs to the DNA2/NAM7 helicase family.</text>
</comment>
<proteinExistence type="inferred from homology"/>
<evidence type="ECO:0000256" key="3">
    <source>
        <dbReference type="ARBA" id="ARBA00022801"/>
    </source>
</evidence>
<evidence type="ECO:0000256" key="7">
    <source>
        <dbReference type="SAM" id="MobiDB-lite"/>
    </source>
</evidence>
<evidence type="ECO:0008006" key="13">
    <source>
        <dbReference type="Google" id="ProtNLM"/>
    </source>
</evidence>
<keyword evidence="5" id="KW-0067">ATP-binding</keyword>
<dbReference type="InterPro" id="IPR050534">
    <property type="entry name" value="Coronavir_polyprotein_1ab"/>
</dbReference>
<dbReference type="InterPro" id="IPR041679">
    <property type="entry name" value="DNA2/NAM7-like_C"/>
</dbReference>
<evidence type="ECO:0000256" key="1">
    <source>
        <dbReference type="ARBA" id="ARBA00007913"/>
    </source>
</evidence>
<keyword evidence="3" id="KW-0378">Hydrolase</keyword>
<dbReference type="SUPFAM" id="SSF52980">
    <property type="entry name" value="Restriction endonuclease-like"/>
    <property type="match status" value="1"/>
</dbReference>
<evidence type="ECO:0000259" key="10">
    <source>
        <dbReference type="Pfam" id="PF18741"/>
    </source>
</evidence>
<dbReference type="Gene3D" id="3.40.960.10">
    <property type="entry name" value="VSR Endonuclease"/>
    <property type="match status" value="1"/>
</dbReference>
<dbReference type="GO" id="GO:0005524">
    <property type="term" value="F:ATP binding"/>
    <property type="evidence" value="ECO:0007669"/>
    <property type="project" value="UniProtKB-KW"/>
</dbReference>
<keyword evidence="12" id="KW-1185">Reference proteome</keyword>
<evidence type="ECO:0000256" key="6">
    <source>
        <dbReference type="SAM" id="Coils"/>
    </source>
</evidence>
<dbReference type="RefSeq" id="WP_085275700.1">
    <property type="nucleotide sequence ID" value="NZ_FXAG01000005.1"/>
</dbReference>
<dbReference type="InterPro" id="IPR027417">
    <property type="entry name" value="P-loop_NTPase"/>
</dbReference>
<evidence type="ECO:0000256" key="2">
    <source>
        <dbReference type="ARBA" id="ARBA00022741"/>
    </source>
</evidence>
<keyword evidence="6" id="KW-0175">Coiled coil</keyword>
<dbReference type="SUPFAM" id="SSF52540">
    <property type="entry name" value="P-loop containing nucleoside triphosphate hydrolases"/>
    <property type="match status" value="2"/>
</dbReference>
<sequence length="1516" mass="168152">MTVLQRLAALIQFVQHTARLHAAPVTDLAKHGDFLALEAELHELPGISLNSEDDENEEVWLVVERLQPLPMPQPEAPLLQRWLEPSAAPSKGAIKPPALAPAIPFAALEALGYVRGELVEPARNVTLSDFTDRAHVEALLEAYRSGPWQAWADEEQRRQKTMGLYNQLFRLKQTLDGMIADNQLEIVWGSGVAVWLKDGVRLCYPLLTRPVELALNAGTMALELRPRDQPAALEADALNALNVAGLADFERQARQWLENATQEYSPFDAASYRPLLQAAAAHLDPDARLQPREPGTPPAPLPSPGSQLQLVDSWAVFARPRTANLLVQDLQRFSDTLPPQPETLPPALSQLLSEPSNQHLDRPLPAFRGLSAVSGSIGNGTVRDLFFPKPFNDEQVRIVQMLEQHDGVVVQGPPGTGKTHTIANIICHYLAQGQRVLVTSMKEPALKVLEEKLPDAIRPLAISLLAGERDEAKRFEYSVNKIASEIQSLDRTALTRSIATLEDTVDRLHGNLQRVDHEIDQCAARNLQPLTLDDKQIDPLRAAEQIGTLGERLAALPDELTAEARHRPQFDDDAVIRLRAARRELGTALAYLPHALPDPAELPTMEALHKAHQDLLQAAHLRHAIANGDVPALAEGALNQAAGLAEALRELSARQVEIANAAAPWARPCLDLLRLPACTAMLRLLEEWDSAAEAELTRRPQLLQRPVTLPDGLEQDAGLVEAVGQLAAGRSAFGLAGWFGKGEAKKTLARVEVLGQPAQSSADWSQVAAHLQHRQSLRRLLLRWNAIAAEFGAEALASTDPLLVERARERCRLIRRMAEAVQLEAEVLPRLRHSLPGTAWPETLLEQPSRLLEAQRILLHHLSCQRLEGAATLREQLLAVGRRSRGEWAEQLVTLADQLGTPELDADTLGETWQALGQQLAALHAFRPAFDAVRTEVRRIAQSGAPLWARQLCQQPAGAESDPLLPQDWAALWQAKRLRQALQQLDTRARLKTLAEERRALEKQLAHSYQELVAQRTWLKLADNATPEVRSALGLYSAAIRLIGKGTGKRAVRYRRDARAAAAKATPAIPCWIMPHYRIAESLPAELGCFDLVIIDEASQSDLSALPALLRARKVLVVGDDKQVSPEGVGLEEDKVLTLMQRFLSDQVALYRPLMTPERSIYDLFKVAFAASAVMLKEHFRSVGPIIEYAKREFYHHELKPLRLPTASERLDPPLIDVLVEDGHCGNDNCNRAEAAFIVEEIRRLAADPATAGRSIGVVSLLGDKQAIKVWELIREELGEALMARHDIACGDARTFQGKERDIMFLSMVVSGKPHAVTRDSFAQRFNVAASRARDRMYLVRSVEISQLSPADELRRKLIEHFHTPYLLDQQQVTDLRALCESPFETEVYDELTGRGYKVTPQVKVGGFRLDLVVEGDNDARLAVECDGDRYHGAAQWPDDMRRQRILERAGWQFWRCFASTFVLDREAVLQDLLATLAARGIEPQTQARRTASPHVERRTFRASPKPSQAEDAVLA</sequence>
<dbReference type="PANTHER" id="PTHR43788:SF8">
    <property type="entry name" value="DNA-BINDING PROTEIN SMUBP-2"/>
    <property type="match status" value="1"/>
</dbReference>
<feature type="domain" description="Restriction endonuclease type II-like" evidence="10">
    <location>
        <begin position="1384"/>
        <end position="1477"/>
    </location>
</feature>
<dbReference type="Pfam" id="PF13086">
    <property type="entry name" value="AAA_11"/>
    <property type="match status" value="1"/>
</dbReference>
<dbReference type="Proteomes" id="UP000192920">
    <property type="component" value="Unassembled WGS sequence"/>
</dbReference>
<keyword evidence="4" id="KW-0347">Helicase</keyword>
<organism evidence="11 12">
    <name type="scientific">Pseudogulbenkiania subflava DSM 22618</name>
    <dbReference type="NCBI Taxonomy" id="1123014"/>
    <lineage>
        <taxon>Bacteria</taxon>
        <taxon>Pseudomonadati</taxon>
        <taxon>Pseudomonadota</taxon>
        <taxon>Betaproteobacteria</taxon>
        <taxon>Neisseriales</taxon>
        <taxon>Chromobacteriaceae</taxon>
        <taxon>Pseudogulbenkiania</taxon>
    </lineage>
</organism>
<evidence type="ECO:0000259" key="9">
    <source>
        <dbReference type="Pfam" id="PF13087"/>
    </source>
</evidence>
<dbReference type="Pfam" id="PF18741">
    <property type="entry name" value="MTES_1575"/>
    <property type="match status" value="1"/>
</dbReference>
<protein>
    <recommendedName>
        <fullName evidence="13">AAA domain-containing protein</fullName>
    </recommendedName>
</protein>
<feature type="region of interest" description="Disordered" evidence="7">
    <location>
        <begin position="287"/>
        <end position="306"/>
    </location>
</feature>
<feature type="domain" description="DNA2/NAM7 helicase-like C-terminal" evidence="9">
    <location>
        <begin position="1165"/>
        <end position="1340"/>
    </location>
</feature>
<feature type="coiled-coil region" evidence="6">
    <location>
        <begin position="984"/>
        <end position="1011"/>
    </location>
</feature>
<dbReference type="GO" id="GO:0016787">
    <property type="term" value="F:hydrolase activity"/>
    <property type="evidence" value="ECO:0007669"/>
    <property type="project" value="UniProtKB-KW"/>
</dbReference>
<feature type="region of interest" description="Disordered" evidence="7">
    <location>
        <begin position="1485"/>
        <end position="1516"/>
    </location>
</feature>
<dbReference type="InterPro" id="IPR011335">
    <property type="entry name" value="Restrct_endonuc-II-like"/>
</dbReference>
<evidence type="ECO:0000259" key="8">
    <source>
        <dbReference type="Pfam" id="PF13086"/>
    </source>
</evidence>